<dbReference type="Pfam" id="PF10127">
    <property type="entry name" value="RlaP"/>
    <property type="match status" value="1"/>
</dbReference>
<organism evidence="1 2">
    <name type="scientific">Lysobacter korlensis</name>
    <dbReference type="NCBI Taxonomy" id="553636"/>
    <lineage>
        <taxon>Bacteria</taxon>
        <taxon>Pseudomonadati</taxon>
        <taxon>Pseudomonadota</taxon>
        <taxon>Gammaproteobacteria</taxon>
        <taxon>Lysobacterales</taxon>
        <taxon>Lysobacteraceae</taxon>
        <taxon>Lysobacter</taxon>
    </lineage>
</organism>
<dbReference type="EMBL" id="JBHLTG010000015">
    <property type="protein sequence ID" value="MFC0682548.1"/>
    <property type="molecule type" value="Genomic_DNA"/>
</dbReference>
<sequence>MIPEDIRTEILRRLRNAEAEHGVRILFAIESGSRAWGFASPNSDYDVRFIYMREPEWYQAVDLEERRDVIEYPIVDDIDLNGWDVRKALRLFWKSNPAFVEWIQSPITYIDQSLFREAALALLPEIYSPEKGIYHYRSMAKTNYRGYLREPVVRLKKYFYVLRPLLAARWIAKTGSAAPIEFEKLLSLLQQEPAVLSEVHSLLEQKRGAPELGLAPAVPPLNAFIEAELEGGSVEIPQKSRNPRVVNQLNELFHRVLEEYRANNSSKPTPLRGAA</sequence>
<comment type="caution">
    <text evidence="1">The sequence shown here is derived from an EMBL/GenBank/DDBJ whole genome shotgun (WGS) entry which is preliminary data.</text>
</comment>
<dbReference type="PANTHER" id="PTHR34817">
    <property type="entry name" value="NUCLEOTIDYLTRANSFERASE"/>
    <property type="match status" value="1"/>
</dbReference>
<protein>
    <submittedName>
        <fullName evidence="1">DNA polymerase beta superfamily protein</fullName>
    </submittedName>
</protein>
<dbReference type="Proteomes" id="UP001589896">
    <property type="component" value="Unassembled WGS sequence"/>
</dbReference>
<accession>A0ABV6S004</accession>
<keyword evidence="2" id="KW-1185">Reference proteome</keyword>
<gene>
    <name evidence="1" type="ORF">ACFFGH_32355</name>
</gene>
<dbReference type="RefSeq" id="WP_386676666.1">
    <property type="nucleotide sequence ID" value="NZ_JBHLTG010000015.1"/>
</dbReference>
<proteinExistence type="predicted"/>
<reference evidence="1 2" key="1">
    <citation type="submission" date="2024-09" db="EMBL/GenBank/DDBJ databases">
        <authorList>
            <person name="Sun Q."/>
            <person name="Mori K."/>
        </authorList>
    </citation>
    <scope>NUCLEOTIDE SEQUENCE [LARGE SCALE GENOMIC DNA]</scope>
    <source>
        <strain evidence="1 2">KCTC 23076</strain>
    </source>
</reference>
<dbReference type="PANTHER" id="PTHR34817:SF2">
    <property type="entry name" value="NUCLEOTIDYLTRANSFERASE"/>
    <property type="match status" value="1"/>
</dbReference>
<dbReference type="InterPro" id="IPR018775">
    <property type="entry name" value="RlaP"/>
</dbReference>
<evidence type="ECO:0000313" key="1">
    <source>
        <dbReference type="EMBL" id="MFC0682548.1"/>
    </source>
</evidence>
<name>A0ABV6S004_9GAMM</name>
<evidence type="ECO:0000313" key="2">
    <source>
        <dbReference type="Proteomes" id="UP001589896"/>
    </source>
</evidence>